<organism evidence="2 3">
    <name type="scientific">Bifidobacterium breve MCC 1128</name>
    <dbReference type="NCBI Taxonomy" id="1365965"/>
    <lineage>
        <taxon>Bacteria</taxon>
        <taxon>Bacillati</taxon>
        <taxon>Actinomycetota</taxon>
        <taxon>Actinomycetes</taxon>
        <taxon>Bifidobacteriales</taxon>
        <taxon>Bifidobacteriaceae</taxon>
        <taxon>Bifidobacterium</taxon>
    </lineage>
</organism>
<accession>A0A0L7B0N1</accession>
<protein>
    <submittedName>
        <fullName evidence="2">Glycosyl transferase</fullName>
    </submittedName>
</protein>
<dbReference type="GO" id="GO:0016757">
    <property type="term" value="F:glycosyltransferase activity"/>
    <property type="evidence" value="ECO:0007669"/>
    <property type="project" value="UniProtKB-KW"/>
</dbReference>
<dbReference type="EMBL" id="AVQD01000008">
    <property type="protein sequence ID" value="KOA41057.1"/>
    <property type="molecule type" value="Genomic_DNA"/>
</dbReference>
<gene>
    <name evidence="2" type="ORF">BBM1128_05450</name>
</gene>
<dbReference type="PANTHER" id="PTHR43179">
    <property type="entry name" value="RHAMNOSYLTRANSFERASE WBBL"/>
    <property type="match status" value="1"/>
</dbReference>
<comment type="caution">
    <text evidence="2">The sequence shown here is derived from an EMBL/GenBank/DDBJ whole genome shotgun (WGS) entry which is preliminary data.</text>
</comment>
<evidence type="ECO:0000313" key="3">
    <source>
        <dbReference type="Proteomes" id="UP000037193"/>
    </source>
</evidence>
<dbReference type="InterPro" id="IPR001173">
    <property type="entry name" value="Glyco_trans_2-like"/>
</dbReference>
<feature type="domain" description="Glycosyltransferase 2-like" evidence="1">
    <location>
        <begin position="183"/>
        <end position="342"/>
    </location>
</feature>
<dbReference type="Pfam" id="PF00535">
    <property type="entry name" value="Glycos_transf_2"/>
    <property type="match status" value="3"/>
</dbReference>
<proteinExistence type="predicted"/>
<keyword evidence="2" id="KW-0808">Transferase</keyword>
<dbReference type="PANTHER" id="PTHR43179:SF7">
    <property type="entry name" value="RHAMNOSYLTRANSFERASE WBBL"/>
    <property type="match status" value="1"/>
</dbReference>
<dbReference type="SUPFAM" id="SSF53448">
    <property type="entry name" value="Nucleotide-diphospho-sugar transferases"/>
    <property type="match status" value="4"/>
</dbReference>
<dbReference type="InterPro" id="IPR029044">
    <property type="entry name" value="Nucleotide-diphossugar_trans"/>
</dbReference>
<dbReference type="RefSeq" id="WP_014484369.1">
    <property type="nucleotide sequence ID" value="NZ_AVQD01000008.1"/>
</dbReference>
<feature type="domain" description="Glycosyltransferase 2-like" evidence="1">
    <location>
        <begin position="1092"/>
        <end position="1212"/>
    </location>
</feature>
<reference evidence="2 3" key="1">
    <citation type="journal article" date="2015" name="Int J Genomics">
        <title>Comparative Genomics Revealed Genetic Diversity and Species/Strain-Level Differences in Carbohydrate Metabolism of Three Probiotic Bifidobacterial Species.</title>
        <authorList>
            <person name="Odamaki T."/>
            <person name="Horigome A."/>
            <person name="Sugahara H."/>
            <person name="Hashikura N."/>
            <person name="Minami J."/>
            <person name="Xiao J.Z."/>
            <person name="Abe F."/>
        </authorList>
    </citation>
    <scope>NUCLEOTIDE SEQUENCE [LARGE SCALE GENOMIC DNA]</scope>
    <source>
        <strain evidence="2 3">MCC 1128</strain>
    </source>
</reference>
<evidence type="ECO:0000259" key="1">
    <source>
        <dbReference type="Pfam" id="PF00535"/>
    </source>
</evidence>
<sequence length="1366" mass="154418">MLTLLNDRTYQVTVEKVENVKVGEQSRTIVTGWAVDKMRQTALPLAVAGTGMTVSRNTRVDLEKTYGLDPSDQAGFTIVIPQGVQNFDLMCQAPGTTMTRHINVQRLMSRFRMQYISTRVHRLMFYAAHLGNREAMKDLRDAVRRRVVGETDFYDSWIQRHETMTQQEAEPVIAAFSKTPLISVVTPVYNVDEVWLRKCVESMQNQWYTNWELCLADDHSPSAHVKPLLEELAASDPRIKIVFRDSNGRIAAATNSAIELATGDYVGFMDNDDELAPQALFEVVRALNDQPDTDFVYSDEDKINEQGKRFDPFFKPDYSPNLLLGHNYITHFVVVSRALLDKVGALCSEYDGSQDYDFVLRATEQAHHVHHIPQMLYHWRTLASSVAGDPRSKMYAYEAGRKAIEAALERRGIAGDVRMLDNLGTYKIDYADYTPTVAVVASSLSDAQVKQLREMTDYPSFTVIAAAADSVNDVAKRRSEDVIVLLNGMKPTDGTWLREMVNYARPSSVGVVGGKVFDTKKRVLNVGVTLRALKQGEPFEMRGSWDEGIGYYFRDLLPRDMFAATEDCMLVRRKEFVEIGGLNTRLAEGLRGIDYCARMYQQSGHTVLWEPYSVFTDCKRTHLSINKDDIAEYLKMHREIVDPFAAACFPPASEEQRGIVYNLDQVDAKQDGSTVLVNGWAADIHGGEQVDISLAESPVASLRSLSRYGRPDVNAITTVPPDSILGFRAEISVPGGRKQLANDKLRLRMRTSTDSQEVVIPVQSSPVLAGLSNFLRKVALLGHPRRTTRRLLDKYWGPRWQKHVYHNLIRRTERYDETAVRNEISLFAYQPLISLLVPVYNVEPKWLEKCVDSVRNQSYPNWELCLADDHSSEPHVRPLLERYAQQDSRIKVVFRPENGHISRATNSALEEASGEFVGLLDNDDELAPQALFEVVKTLNEHPDTDLIYSDEDKEDEEGNRFDPHFKPNYSPDLLMSTNYISHFGVYRKSIVDEIGGFRVGYEGSQDYDLVLRFVEKTTPDHIQHIAKVLYHWRTLATSTASSGGAKSYTSDAGLRALQSAVDRRGIQAEVVSAGPNGIYNVHYDVSGDELVSVIIPTKNGYDNIERCVSSIIDKTDYPNYEIIIADNGSDNPHMQDLYQRFAKKLGDRFRVEEIDIPFNFSRINNIAAQKASGRYLLFLNDDTEVISPSWMTRMVSFAQLDRIGVVGAKLYYPTETIQHAGIVLGLGGAAGHIQVGFPRGDFGYFGRLVESVNYSAVTAACCMVKADDFRAVHGFDEALAVAYNDVDLCIRIHEQLGRDIVWAHEAELYHYESVTRGYDIESKKKKARLDRESAKFRKKYAEIVDNDPYYNPNLSRTSGNYWVREK</sequence>
<dbReference type="CDD" id="cd04186">
    <property type="entry name" value="GT_2_like_c"/>
    <property type="match status" value="1"/>
</dbReference>
<dbReference type="PATRIC" id="fig|1365965.3.peg.1098"/>
<dbReference type="Gene3D" id="3.90.550.10">
    <property type="entry name" value="Spore Coat Polysaccharide Biosynthesis Protein SpsA, Chain A"/>
    <property type="match status" value="4"/>
</dbReference>
<evidence type="ECO:0000313" key="2">
    <source>
        <dbReference type="EMBL" id="KOA41057.1"/>
    </source>
</evidence>
<dbReference type="CDD" id="cd04184">
    <property type="entry name" value="GT2_RfbC_Mx_like"/>
    <property type="match status" value="2"/>
</dbReference>
<name>A0A0L7B0N1_BIFBR</name>
<feature type="domain" description="Glycosyltransferase 2-like" evidence="1">
    <location>
        <begin position="834"/>
        <end position="994"/>
    </location>
</feature>
<dbReference type="Proteomes" id="UP000037193">
    <property type="component" value="Unassembled WGS sequence"/>
</dbReference>